<evidence type="ECO:0000256" key="3">
    <source>
        <dbReference type="ARBA" id="ARBA00022450"/>
    </source>
</evidence>
<dbReference type="GO" id="GO:0043041">
    <property type="term" value="P:amino acid activation for nonribosomal peptide biosynthetic process"/>
    <property type="evidence" value="ECO:0007669"/>
    <property type="project" value="TreeGrafter"/>
</dbReference>
<dbReference type="Proteomes" id="UP000464658">
    <property type="component" value="Chromosome"/>
</dbReference>
<comment type="cofactor">
    <cofactor evidence="1">
        <name>pantetheine 4'-phosphate</name>
        <dbReference type="ChEBI" id="CHEBI:47942"/>
    </cofactor>
</comment>
<dbReference type="GO" id="GO:0031177">
    <property type="term" value="F:phosphopantetheine binding"/>
    <property type="evidence" value="ECO:0007669"/>
    <property type="project" value="TreeGrafter"/>
</dbReference>
<dbReference type="Gene3D" id="1.10.1200.10">
    <property type="entry name" value="ACP-like"/>
    <property type="match status" value="1"/>
</dbReference>
<accession>A0A5S9M573</accession>
<dbReference type="EMBL" id="AP021906">
    <property type="protein sequence ID" value="BBP87059.1"/>
    <property type="molecule type" value="Genomic_DNA"/>
</dbReference>
<organism evidence="6 7">
    <name type="scientific">Bacillus safensis</name>
    <dbReference type="NCBI Taxonomy" id="561879"/>
    <lineage>
        <taxon>Bacteria</taxon>
        <taxon>Bacillati</taxon>
        <taxon>Bacillota</taxon>
        <taxon>Bacilli</taxon>
        <taxon>Bacillales</taxon>
        <taxon>Bacillaceae</taxon>
        <taxon>Bacillus</taxon>
    </lineage>
</organism>
<dbReference type="PANTHER" id="PTHR45527:SF1">
    <property type="entry name" value="FATTY ACID SYNTHASE"/>
    <property type="match status" value="1"/>
</dbReference>
<feature type="domain" description="Carrier" evidence="5">
    <location>
        <begin position="162"/>
        <end position="236"/>
    </location>
</feature>
<gene>
    <name evidence="6" type="ORF">BsIDN1_06770</name>
</gene>
<dbReference type="Gene3D" id="3.30.300.30">
    <property type="match status" value="1"/>
</dbReference>
<evidence type="ECO:0000256" key="4">
    <source>
        <dbReference type="ARBA" id="ARBA00022553"/>
    </source>
</evidence>
<dbReference type="SUPFAM" id="SSF56801">
    <property type="entry name" value="Acetyl-CoA synthetase-like"/>
    <property type="match status" value="1"/>
</dbReference>
<dbReference type="InterPro" id="IPR036736">
    <property type="entry name" value="ACP-like_sf"/>
</dbReference>
<dbReference type="GO" id="GO:0005737">
    <property type="term" value="C:cytoplasm"/>
    <property type="evidence" value="ECO:0007669"/>
    <property type="project" value="TreeGrafter"/>
</dbReference>
<name>A0A5S9M573_BACIA</name>
<comment type="similarity">
    <text evidence="2">Belongs to the ATP-dependent AMP-binding enzyme family.</text>
</comment>
<evidence type="ECO:0000256" key="2">
    <source>
        <dbReference type="ARBA" id="ARBA00006432"/>
    </source>
</evidence>
<sequence length="250" mass="28410">MIAGKGLARGYWNLPNETDKRFVPDPFYPGERMYRTGDLVKWTEDGELIYLGRIDHQVNIRGFRIELSEIEAQLLTLDSVKEAVVTTVKDAGDHDALAAYVITKNDTDTENFKESLKRTLPEYMVPSWIIKLDQFPMTANGKVDLKALPAPDIEANQTVYEAPRDEVETLLCGIWEDVLGVSQVGIHDHFFFLGGDSIKGIQMASRLTQAGWKLDMKLLFQYPTIAELRPYIEKPIFSQPTNHLSKEKSF</sequence>
<dbReference type="GO" id="GO:0044550">
    <property type="term" value="P:secondary metabolite biosynthetic process"/>
    <property type="evidence" value="ECO:0007669"/>
    <property type="project" value="TreeGrafter"/>
</dbReference>
<evidence type="ECO:0000256" key="1">
    <source>
        <dbReference type="ARBA" id="ARBA00001957"/>
    </source>
</evidence>
<protein>
    <recommendedName>
        <fullName evidence="5">Carrier domain-containing protein</fullName>
    </recommendedName>
</protein>
<dbReference type="PROSITE" id="PS50075">
    <property type="entry name" value="CARRIER"/>
    <property type="match status" value="1"/>
</dbReference>
<evidence type="ECO:0000259" key="5">
    <source>
        <dbReference type="PROSITE" id="PS50075"/>
    </source>
</evidence>
<evidence type="ECO:0000313" key="7">
    <source>
        <dbReference type="Proteomes" id="UP000464658"/>
    </source>
</evidence>
<dbReference type="InterPro" id="IPR025110">
    <property type="entry name" value="AMP-bd_C"/>
</dbReference>
<dbReference type="Gene3D" id="2.30.38.10">
    <property type="entry name" value="Luciferase, Domain 3"/>
    <property type="match status" value="1"/>
</dbReference>
<reference evidence="6 7" key="1">
    <citation type="submission" date="2019-12" db="EMBL/GenBank/DDBJ databases">
        <title>Full genome sequence of a Bacillus safensis strain isolated from commercially available natto in Indonesia.</title>
        <authorList>
            <person name="Yoshida M."/>
            <person name="Uomi M."/>
            <person name="Waturangi D."/>
            <person name="Ekaputri J.J."/>
            <person name="Setiamarga D.H.E."/>
        </authorList>
    </citation>
    <scope>NUCLEOTIDE SEQUENCE [LARGE SCALE GENOMIC DNA]</scope>
    <source>
        <strain evidence="6 7">IDN1</strain>
    </source>
</reference>
<dbReference type="SUPFAM" id="SSF47336">
    <property type="entry name" value="ACP-like"/>
    <property type="match status" value="1"/>
</dbReference>
<proteinExistence type="inferred from homology"/>
<dbReference type="AlphaFoldDB" id="A0A5S9M573"/>
<dbReference type="PANTHER" id="PTHR45527">
    <property type="entry name" value="NONRIBOSOMAL PEPTIDE SYNTHETASE"/>
    <property type="match status" value="1"/>
</dbReference>
<dbReference type="FunFam" id="3.30.300.30:FF:000010">
    <property type="entry name" value="Enterobactin synthetase component F"/>
    <property type="match status" value="1"/>
</dbReference>
<dbReference type="FunFam" id="1.10.1200.10:FF:000005">
    <property type="entry name" value="Nonribosomal peptide synthetase 1"/>
    <property type="match status" value="1"/>
</dbReference>
<dbReference type="InterPro" id="IPR009081">
    <property type="entry name" value="PP-bd_ACP"/>
</dbReference>
<evidence type="ECO:0000313" key="6">
    <source>
        <dbReference type="EMBL" id="BBP87059.1"/>
    </source>
</evidence>
<keyword evidence="3" id="KW-0596">Phosphopantetheine</keyword>
<dbReference type="InterPro" id="IPR045851">
    <property type="entry name" value="AMP-bd_C_sf"/>
</dbReference>
<dbReference type="Pfam" id="PF13193">
    <property type="entry name" value="AMP-binding_C"/>
    <property type="match status" value="1"/>
</dbReference>
<keyword evidence="4" id="KW-0597">Phosphoprotein</keyword>
<dbReference type="Pfam" id="PF00550">
    <property type="entry name" value="PP-binding"/>
    <property type="match status" value="1"/>
</dbReference>